<evidence type="ECO:0000313" key="7">
    <source>
        <dbReference type="Proteomes" id="UP001176940"/>
    </source>
</evidence>
<evidence type="ECO:0000256" key="2">
    <source>
        <dbReference type="ARBA" id="ARBA00012180"/>
    </source>
</evidence>
<dbReference type="InterPro" id="IPR043128">
    <property type="entry name" value="Rev_trsase/Diguanyl_cyclase"/>
</dbReference>
<dbReference type="InterPro" id="IPR002999">
    <property type="entry name" value="Tudor"/>
</dbReference>
<dbReference type="PANTHER" id="PTHR33050:SF7">
    <property type="entry name" value="RIBONUCLEASE H"/>
    <property type="match status" value="1"/>
</dbReference>
<dbReference type="Gene3D" id="3.30.420.610">
    <property type="entry name" value="LOTUS domain-like"/>
    <property type="match status" value="1"/>
</dbReference>
<dbReference type="SUPFAM" id="SSF56672">
    <property type="entry name" value="DNA/RNA polymerases"/>
    <property type="match status" value="1"/>
</dbReference>
<dbReference type="EMBL" id="CAUEEQ010040802">
    <property type="protein sequence ID" value="CAJ0955857.1"/>
    <property type="molecule type" value="Genomic_DNA"/>
</dbReference>
<dbReference type="PROSITE" id="PS50878">
    <property type="entry name" value="RT_POL"/>
    <property type="match status" value="1"/>
</dbReference>
<dbReference type="Pfam" id="PF00078">
    <property type="entry name" value="RVT_1"/>
    <property type="match status" value="1"/>
</dbReference>
<dbReference type="Gene3D" id="3.10.10.10">
    <property type="entry name" value="HIV Type 1 Reverse Transcriptase, subunit A, domain 1"/>
    <property type="match status" value="1"/>
</dbReference>
<dbReference type="SUPFAM" id="SSF63748">
    <property type="entry name" value="Tudor/PWWP/MBT"/>
    <property type="match status" value="1"/>
</dbReference>
<feature type="compositionally biased region" description="Polar residues" evidence="3">
    <location>
        <begin position="63"/>
        <end position="82"/>
    </location>
</feature>
<dbReference type="Gene3D" id="3.30.70.270">
    <property type="match status" value="1"/>
</dbReference>
<accession>A0ABN9M2S7</accession>
<dbReference type="InterPro" id="IPR043502">
    <property type="entry name" value="DNA/RNA_pol_sf"/>
</dbReference>
<dbReference type="SMART" id="SM00333">
    <property type="entry name" value="TUDOR"/>
    <property type="match status" value="1"/>
</dbReference>
<organism evidence="6 7">
    <name type="scientific">Ranitomeya imitator</name>
    <name type="common">mimic poison frog</name>
    <dbReference type="NCBI Taxonomy" id="111125"/>
    <lineage>
        <taxon>Eukaryota</taxon>
        <taxon>Metazoa</taxon>
        <taxon>Chordata</taxon>
        <taxon>Craniata</taxon>
        <taxon>Vertebrata</taxon>
        <taxon>Euteleostomi</taxon>
        <taxon>Amphibia</taxon>
        <taxon>Batrachia</taxon>
        <taxon>Anura</taxon>
        <taxon>Neobatrachia</taxon>
        <taxon>Hyloidea</taxon>
        <taxon>Dendrobatidae</taxon>
        <taxon>Dendrobatinae</taxon>
        <taxon>Ranitomeya</taxon>
    </lineage>
</organism>
<name>A0ABN9M2S7_9NEOB</name>
<dbReference type="InterPro" id="IPR052055">
    <property type="entry name" value="Hepadnavirus_pol/RT"/>
</dbReference>
<feature type="domain" description="Reverse transcriptase" evidence="5">
    <location>
        <begin position="365"/>
        <end position="546"/>
    </location>
</feature>
<feature type="domain" description="Tudor" evidence="4">
    <location>
        <begin position="287"/>
        <end position="344"/>
    </location>
</feature>
<dbReference type="Proteomes" id="UP001176940">
    <property type="component" value="Unassembled WGS sequence"/>
</dbReference>
<gene>
    <name evidence="6" type="ORF">RIMI_LOCUS15281096</name>
</gene>
<reference evidence="6" key="1">
    <citation type="submission" date="2023-07" db="EMBL/GenBank/DDBJ databases">
        <authorList>
            <person name="Stuckert A."/>
        </authorList>
    </citation>
    <scope>NUCLEOTIDE SEQUENCE</scope>
</reference>
<evidence type="ECO:0000256" key="1">
    <source>
        <dbReference type="ARBA" id="ARBA00010879"/>
    </source>
</evidence>
<evidence type="ECO:0000259" key="4">
    <source>
        <dbReference type="PROSITE" id="PS50304"/>
    </source>
</evidence>
<evidence type="ECO:0000313" key="6">
    <source>
        <dbReference type="EMBL" id="CAJ0955857.1"/>
    </source>
</evidence>
<dbReference type="PANTHER" id="PTHR33050">
    <property type="entry name" value="REVERSE TRANSCRIPTASE DOMAIN-CONTAINING PROTEIN"/>
    <property type="match status" value="1"/>
</dbReference>
<dbReference type="Gene3D" id="2.30.30.140">
    <property type="match status" value="1"/>
</dbReference>
<dbReference type="InterPro" id="IPR041966">
    <property type="entry name" value="LOTUS-like"/>
</dbReference>
<dbReference type="CDD" id="cd09275">
    <property type="entry name" value="RNase_HI_RT_DIRS1"/>
    <property type="match status" value="1"/>
</dbReference>
<dbReference type="Pfam" id="PF00567">
    <property type="entry name" value="TUDOR"/>
    <property type="match status" value="1"/>
</dbReference>
<dbReference type="InterPro" id="IPR000477">
    <property type="entry name" value="RT_dom"/>
</dbReference>
<dbReference type="PROSITE" id="PS50304">
    <property type="entry name" value="TUDOR"/>
    <property type="match status" value="1"/>
</dbReference>
<keyword evidence="7" id="KW-1185">Reference proteome</keyword>
<protein>
    <recommendedName>
        <fullName evidence="2">ribonuclease H</fullName>
        <ecNumber evidence="2">3.1.26.4</ecNumber>
    </recommendedName>
</protein>
<comment type="caution">
    <text evidence="6">The sequence shown here is derived from an EMBL/GenBank/DDBJ whole genome shotgun (WGS) entry which is preliminary data.</text>
</comment>
<sequence length="804" mass="91605">MRKRMRLKNAAFVRVYMRFFHHLRMHFKRKCETSLNEAQKFTHNGYTEVLLCSPTKKPEMPQKITQQSTDQVKPIPTYSQTKPPSLPNPPTNPVPHSELKQKVSELLTQYSNGLWFQSLPKVFEDTYKIPFPSDALKMTELSEISSVDVISENPYKAILYPKSPQSGETNRNLLVMSEGQKCDDKPSQMEQSEKEMDLDLAIPPLVIPTESSPSVLVEELTNTEDVVIRFRSGFTHAPIENRSCKTAVKSAKKTRYVGKNYSAAQELMEDEMKDYYNVNASSMRLNSLKVAQLVAVKVEDEIWLRAQILSVEGNKIKVLYVDHGFNEVVDCSKVCRLDKLFYSLPFQAAKCRLAAIASLLKAGVIAPIPEKERFTGFYSNLFVVPKKDGKVRPILDLKLLNRRICLNHFRMESFRSVIASMESQELLCAIDIQDAYLHVPIFPGHHRFLRFAVLQEHFQFVTLPFGLATAPRVFTKIMAALVAILRVRGLVLFPYLDDILIKAPSFSQAHESLSIALDTLARFGWLVNRKKSCLIPFQRVFLGMLFDTRQTKVFLPKDKRSILCRDIRLHQGPRPPSFRSAMKVLGRMVATLESIPFAQFHSRPLQQVILSQWDRSVLSLDRPVRLSLRVKRSLNWWLTSPLISQGRSFLPAHWQVVTMDASLLGWGAVFRHLTVQGHWSAQESTLPINVLEIWAIFLSLRHWERILRGLPIRIQTDNATAVAYVNHQGGTRSSLALAEVSKILLLAETTVPVISAVHIPSVDNWAADFLSREGLAAGEWSLHQEVFHQICLRWGTRGPPQHPE</sequence>
<feature type="region of interest" description="Disordered" evidence="3">
    <location>
        <begin position="57"/>
        <end position="96"/>
    </location>
</feature>
<feature type="compositionally biased region" description="Pro residues" evidence="3">
    <location>
        <begin position="84"/>
        <end position="93"/>
    </location>
</feature>
<evidence type="ECO:0000256" key="3">
    <source>
        <dbReference type="SAM" id="MobiDB-lite"/>
    </source>
</evidence>
<dbReference type="CDD" id="cd03714">
    <property type="entry name" value="RT_DIRS1"/>
    <property type="match status" value="1"/>
</dbReference>
<evidence type="ECO:0000259" key="5">
    <source>
        <dbReference type="PROSITE" id="PS50878"/>
    </source>
</evidence>
<proteinExistence type="inferred from homology"/>
<comment type="similarity">
    <text evidence="1">Belongs to the beta type-B retroviral polymerase family. HERV class-II K(HML-2) pol subfamily.</text>
</comment>
<dbReference type="EC" id="3.1.26.4" evidence="2"/>